<keyword evidence="2" id="KW-1003">Cell membrane</keyword>
<feature type="transmembrane region" description="Helical" evidence="6">
    <location>
        <begin position="129"/>
        <end position="151"/>
    </location>
</feature>
<gene>
    <name evidence="8" type="ORF">C0Z18_27185</name>
</gene>
<feature type="transmembrane region" description="Helical" evidence="6">
    <location>
        <begin position="277"/>
        <end position="303"/>
    </location>
</feature>
<evidence type="ECO:0000256" key="4">
    <source>
        <dbReference type="ARBA" id="ARBA00022989"/>
    </source>
</evidence>
<dbReference type="PANTHER" id="PTHR35007">
    <property type="entry name" value="INTEGRAL MEMBRANE PROTEIN-RELATED"/>
    <property type="match status" value="1"/>
</dbReference>
<dbReference type="Pfam" id="PF00482">
    <property type="entry name" value="T2SSF"/>
    <property type="match status" value="1"/>
</dbReference>
<name>A0A2N7VDX0_9BURK</name>
<evidence type="ECO:0000313" key="8">
    <source>
        <dbReference type="EMBL" id="PMS15350.1"/>
    </source>
</evidence>
<evidence type="ECO:0000256" key="6">
    <source>
        <dbReference type="SAM" id="Phobius"/>
    </source>
</evidence>
<comment type="caution">
    <text evidence="8">The sequence shown here is derived from an EMBL/GenBank/DDBJ whole genome shotgun (WGS) entry which is preliminary data.</text>
</comment>
<comment type="subcellular location">
    <subcellularLocation>
        <location evidence="1">Cell membrane</location>
        <topology evidence="1">Multi-pass membrane protein</topology>
    </subcellularLocation>
</comment>
<keyword evidence="5 6" id="KW-0472">Membrane</keyword>
<dbReference type="PANTHER" id="PTHR35007:SF2">
    <property type="entry name" value="PILUS ASSEMBLE PROTEIN"/>
    <property type="match status" value="1"/>
</dbReference>
<evidence type="ECO:0000259" key="7">
    <source>
        <dbReference type="Pfam" id="PF00482"/>
    </source>
</evidence>
<evidence type="ECO:0000256" key="3">
    <source>
        <dbReference type="ARBA" id="ARBA00022692"/>
    </source>
</evidence>
<dbReference type="InterPro" id="IPR018076">
    <property type="entry name" value="T2SS_GspF_dom"/>
</dbReference>
<proteinExistence type="predicted"/>
<feature type="transmembrane region" description="Helical" evidence="6">
    <location>
        <begin position="6"/>
        <end position="27"/>
    </location>
</feature>
<evidence type="ECO:0000256" key="5">
    <source>
        <dbReference type="ARBA" id="ARBA00023136"/>
    </source>
</evidence>
<evidence type="ECO:0000256" key="2">
    <source>
        <dbReference type="ARBA" id="ARBA00022475"/>
    </source>
</evidence>
<protein>
    <submittedName>
        <fullName evidence="8">Fimbrial protein</fullName>
    </submittedName>
</protein>
<evidence type="ECO:0000313" key="9">
    <source>
        <dbReference type="Proteomes" id="UP000235616"/>
    </source>
</evidence>
<dbReference type="OrthoDB" id="9810662at2"/>
<sequence>MMPSLVDTILSAAVLVFAAFAVVRNATPAARIAQRARTLGDAPRTVDVADAAPSSFAQRLGARLAALGERLPIFEAAHRSELAKRLLRAGFRGNRAASALIGIKVLFGGIAALTMFVLGHHIPVVEKLLVLRIIVAGAFFMIGMMLPEFALQIYTRRRQAQIASALPDALDLLVICTNAGHSLAASVVRIAEEMRAIAPALARELELTAQELRIDSDSSAVLRNLAERVDVASLRALVTTLNQSQRYGTPITQALQVLARAERTQHMRRLEERAAKLSIKITLPMMFFILPTVVLIAAGPAVLRLMTVFHP</sequence>
<reference evidence="8 9" key="1">
    <citation type="submission" date="2018-01" db="EMBL/GenBank/DDBJ databases">
        <title>Whole genome analyses suggest that Burkholderia sensu lato contains two further novel genera in the rhizoxinica-symbiotica group Mycetohabitans gen. nov., and Trinickia gen. nov.: implications for the evolution of diazotrophy and nodulation in the Burkholderiaceae.</title>
        <authorList>
            <person name="Estrada-de los Santos P."/>
            <person name="Palmer M."/>
            <person name="Chavez-Ramirez B."/>
            <person name="Beukes C."/>
            <person name="Steenkamp E.T."/>
            <person name="Hirsch A.M."/>
            <person name="Manyaka P."/>
            <person name="Maluk M."/>
            <person name="Lafos M."/>
            <person name="Crook M."/>
            <person name="Gross E."/>
            <person name="Simon M.F."/>
            <person name="Bueno dos Reis Junior F."/>
            <person name="Poole P.S."/>
            <person name="Venter S.N."/>
            <person name="James E.K."/>
        </authorList>
    </citation>
    <scope>NUCLEOTIDE SEQUENCE [LARGE SCALE GENOMIC DNA]</scope>
    <source>
        <strain evidence="8 9">GIMN1.004</strain>
    </source>
</reference>
<feature type="domain" description="Type II secretion system protein GspF" evidence="7">
    <location>
        <begin position="170"/>
        <end position="296"/>
    </location>
</feature>
<keyword evidence="4 6" id="KW-1133">Transmembrane helix</keyword>
<organism evidence="8 9">
    <name type="scientific">Trinickia dabaoshanensis</name>
    <dbReference type="NCBI Taxonomy" id="564714"/>
    <lineage>
        <taxon>Bacteria</taxon>
        <taxon>Pseudomonadati</taxon>
        <taxon>Pseudomonadota</taxon>
        <taxon>Betaproteobacteria</taxon>
        <taxon>Burkholderiales</taxon>
        <taxon>Burkholderiaceae</taxon>
        <taxon>Trinickia</taxon>
    </lineage>
</organism>
<dbReference type="AlphaFoldDB" id="A0A2N7VDX0"/>
<dbReference type="EMBL" id="PNYA01000032">
    <property type="protein sequence ID" value="PMS15350.1"/>
    <property type="molecule type" value="Genomic_DNA"/>
</dbReference>
<evidence type="ECO:0000256" key="1">
    <source>
        <dbReference type="ARBA" id="ARBA00004651"/>
    </source>
</evidence>
<dbReference type="GO" id="GO:0005886">
    <property type="term" value="C:plasma membrane"/>
    <property type="evidence" value="ECO:0007669"/>
    <property type="project" value="UniProtKB-SubCell"/>
</dbReference>
<keyword evidence="9" id="KW-1185">Reference proteome</keyword>
<accession>A0A2N7VDX0</accession>
<feature type="transmembrane region" description="Helical" evidence="6">
    <location>
        <begin position="96"/>
        <end position="117"/>
    </location>
</feature>
<dbReference type="RefSeq" id="WP_102648544.1">
    <property type="nucleotide sequence ID" value="NZ_PNYA01000032.1"/>
</dbReference>
<dbReference type="Proteomes" id="UP000235616">
    <property type="component" value="Unassembled WGS sequence"/>
</dbReference>
<keyword evidence="3 6" id="KW-0812">Transmembrane</keyword>